<dbReference type="InterPro" id="IPR007367">
    <property type="entry name" value="DUF433"/>
</dbReference>
<dbReference type="InterPro" id="IPR009057">
    <property type="entry name" value="Homeodomain-like_sf"/>
</dbReference>
<evidence type="ECO:0000313" key="1">
    <source>
        <dbReference type="EMBL" id="WYF43496.1"/>
    </source>
</evidence>
<gene>
    <name evidence="1" type="ORF">WDJ50_08650</name>
</gene>
<proteinExistence type="predicted"/>
<dbReference type="EMBL" id="CP149782">
    <property type="protein sequence ID" value="WYF43496.1"/>
    <property type="molecule type" value="Genomic_DNA"/>
</dbReference>
<accession>A0AAU6PZS9</accession>
<dbReference type="SUPFAM" id="SSF46689">
    <property type="entry name" value="Homeodomain-like"/>
    <property type="match status" value="1"/>
</dbReference>
<name>A0AAU6PZS9_9DEIO</name>
<dbReference type="PANTHER" id="PTHR34849:SF3">
    <property type="entry name" value="SSR2962 PROTEIN"/>
    <property type="match status" value="1"/>
</dbReference>
<dbReference type="PANTHER" id="PTHR34849">
    <property type="entry name" value="SSL5025 PROTEIN"/>
    <property type="match status" value="1"/>
</dbReference>
<dbReference type="Gene3D" id="1.10.10.10">
    <property type="entry name" value="Winged helix-like DNA-binding domain superfamily/Winged helix DNA-binding domain"/>
    <property type="match status" value="1"/>
</dbReference>
<reference evidence="1" key="1">
    <citation type="submission" date="2024-03" db="EMBL/GenBank/DDBJ databases">
        <title>Deinococcus weizhi sp. nov., isolated from human skin.</title>
        <authorList>
            <person name="Wei Z."/>
            <person name="Tian F."/>
            <person name="Yang C."/>
            <person name="Xin L.T."/>
            <person name="Wen Z.J."/>
            <person name="Lan K.C."/>
            <person name="Yu L."/>
            <person name="Zhe W."/>
            <person name="Dan F.D."/>
            <person name="Jun W."/>
            <person name="Rui Z."/>
            <person name="Yong X.J."/>
            <person name="Ting Y."/>
            <person name="Wei X."/>
            <person name="Xu Z.G."/>
            <person name="Xin Z."/>
            <person name="Dong F.G."/>
            <person name="Ni X.M."/>
            <person name="Zheng M.G."/>
            <person name="Chun Y."/>
            <person name="Qian W.X."/>
        </authorList>
    </citation>
    <scope>NUCLEOTIDE SEQUENCE</scope>
    <source>
        <strain evidence="1">VB142</strain>
    </source>
</reference>
<dbReference type="AlphaFoldDB" id="A0AAU6PZS9"/>
<dbReference type="InterPro" id="IPR036388">
    <property type="entry name" value="WH-like_DNA-bd_sf"/>
</dbReference>
<dbReference type="RefSeq" id="WP_303101081.1">
    <property type="nucleotide sequence ID" value="NZ_CP149782.1"/>
</dbReference>
<protein>
    <submittedName>
        <fullName evidence="1">DUF433 domain-containing protein</fullName>
    </submittedName>
</protein>
<organism evidence="1">
    <name type="scientific">Deinococcus sp. VB142</name>
    <dbReference type="NCBI Taxonomy" id="3112952"/>
    <lineage>
        <taxon>Bacteria</taxon>
        <taxon>Thermotogati</taxon>
        <taxon>Deinococcota</taxon>
        <taxon>Deinococci</taxon>
        <taxon>Deinococcales</taxon>
        <taxon>Deinococcaceae</taxon>
        <taxon>Deinococcus</taxon>
    </lineage>
</organism>
<sequence>MSLLERITVRPEQCGGRPCIRGMRIRVSDVLDMLGAGEAVETILADYPDLEREDIYAALLWAARYIDHPRLSA</sequence>
<dbReference type="Pfam" id="PF04255">
    <property type="entry name" value="DUF433"/>
    <property type="match status" value="1"/>
</dbReference>